<evidence type="ECO:0000313" key="4">
    <source>
        <dbReference type="Proteomes" id="UP000771736"/>
    </source>
</evidence>
<sequence>MKTKIIYTLLTFLFIGISTSVSAQTNAVLNYPVPAKKQSTTAKKKPQTEPYATEQYGDYDTSTTSNRKKTSGEKIKEGLGSIGEGVGDFVENESESIGNTASKVQKKTKRFFKRISDSGKRFGERVGKTLNKASDAVSDHQINKKKY</sequence>
<dbReference type="AlphaFoldDB" id="A0A930HNS3"/>
<dbReference type="EMBL" id="JABZSJ010000068">
    <property type="protein sequence ID" value="MBF1385111.1"/>
    <property type="molecule type" value="Genomic_DNA"/>
</dbReference>
<reference evidence="3" key="1">
    <citation type="submission" date="2020-04" db="EMBL/GenBank/DDBJ databases">
        <title>Deep metagenomics examines the oral microbiome during advanced dental caries in children, revealing novel taxa and co-occurrences with host molecules.</title>
        <authorList>
            <person name="Baker J.L."/>
            <person name="Morton J.T."/>
            <person name="Dinis M."/>
            <person name="Alvarez R."/>
            <person name="Tran N.C."/>
            <person name="Knight R."/>
            <person name="Edlund A."/>
        </authorList>
    </citation>
    <scope>NUCLEOTIDE SEQUENCE</scope>
    <source>
        <strain evidence="3">JCVI_44_bin.5</strain>
    </source>
</reference>
<accession>A0A930HNS3</accession>
<dbReference type="Proteomes" id="UP000771736">
    <property type="component" value="Unassembled WGS sequence"/>
</dbReference>
<evidence type="ECO:0000256" key="1">
    <source>
        <dbReference type="SAM" id="MobiDB-lite"/>
    </source>
</evidence>
<feature type="signal peptide" evidence="2">
    <location>
        <begin position="1"/>
        <end position="23"/>
    </location>
</feature>
<gene>
    <name evidence="3" type="ORF">HXN26_09745</name>
</gene>
<proteinExistence type="predicted"/>
<feature type="chain" id="PRO_5037579349" evidence="2">
    <location>
        <begin position="24"/>
        <end position="147"/>
    </location>
</feature>
<comment type="caution">
    <text evidence="3">The sequence shown here is derived from an EMBL/GenBank/DDBJ whole genome shotgun (WGS) entry which is preliminary data.</text>
</comment>
<feature type="region of interest" description="Disordered" evidence="1">
    <location>
        <begin position="36"/>
        <end position="79"/>
    </location>
</feature>
<organism evidence="3 4">
    <name type="scientific">Prevotella aurantiaca</name>
    <dbReference type="NCBI Taxonomy" id="596085"/>
    <lineage>
        <taxon>Bacteria</taxon>
        <taxon>Pseudomonadati</taxon>
        <taxon>Bacteroidota</taxon>
        <taxon>Bacteroidia</taxon>
        <taxon>Bacteroidales</taxon>
        <taxon>Prevotellaceae</taxon>
        <taxon>Prevotella</taxon>
    </lineage>
</organism>
<name>A0A930HNS3_9BACT</name>
<dbReference type="RefSeq" id="WP_025000603.1">
    <property type="nucleotide sequence ID" value="NZ_CAJPLR010000144.1"/>
</dbReference>
<keyword evidence="2" id="KW-0732">Signal</keyword>
<protein>
    <submittedName>
        <fullName evidence="3">Serum opacity factor</fullName>
    </submittedName>
</protein>
<evidence type="ECO:0000256" key="2">
    <source>
        <dbReference type="SAM" id="SignalP"/>
    </source>
</evidence>
<evidence type="ECO:0000313" key="3">
    <source>
        <dbReference type="EMBL" id="MBF1385111.1"/>
    </source>
</evidence>